<feature type="repeat" description="TPR" evidence="3">
    <location>
        <begin position="338"/>
        <end position="371"/>
    </location>
</feature>
<dbReference type="RefSeq" id="WP_162371154.1">
    <property type="nucleotide sequence ID" value="NZ_JAAEEH010000039.1"/>
</dbReference>
<organism evidence="5 6">
    <name type="scientific">Anaerotalea alkaliphila</name>
    <dbReference type="NCBI Taxonomy" id="2662126"/>
    <lineage>
        <taxon>Bacteria</taxon>
        <taxon>Bacillati</taxon>
        <taxon>Bacillota</taxon>
        <taxon>Clostridia</taxon>
        <taxon>Eubacteriales</taxon>
        <taxon>Anaerotalea</taxon>
    </lineage>
</organism>
<dbReference type="InterPro" id="IPR019734">
    <property type="entry name" value="TPR_rpt"/>
</dbReference>
<feature type="repeat" description="TPR" evidence="3">
    <location>
        <begin position="59"/>
        <end position="92"/>
    </location>
</feature>
<dbReference type="Pfam" id="PF13432">
    <property type="entry name" value="TPR_16"/>
    <property type="match status" value="4"/>
</dbReference>
<dbReference type="AlphaFoldDB" id="A0A7X5KMY1"/>
<dbReference type="Pfam" id="PF13176">
    <property type="entry name" value="TPR_7"/>
    <property type="match status" value="1"/>
</dbReference>
<evidence type="ECO:0000256" key="1">
    <source>
        <dbReference type="ARBA" id="ARBA00022737"/>
    </source>
</evidence>
<accession>A0A7X5KMY1</accession>
<dbReference type="Gene3D" id="1.25.40.10">
    <property type="entry name" value="Tetratricopeptide repeat domain"/>
    <property type="match status" value="3"/>
</dbReference>
<dbReference type="PROSITE" id="PS50005">
    <property type="entry name" value="TPR"/>
    <property type="match status" value="4"/>
</dbReference>
<dbReference type="InterPro" id="IPR050498">
    <property type="entry name" value="Ycf3"/>
</dbReference>
<dbReference type="SUPFAM" id="SSF48452">
    <property type="entry name" value="TPR-like"/>
    <property type="match status" value="2"/>
</dbReference>
<evidence type="ECO:0000313" key="5">
    <source>
        <dbReference type="EMBL" id="NDL68431.1"/>
    </source>
</evidence>
<keyword evidence="1" id="KW-0677">Repeat</keyword>
<evidence type="ECO:0000256" key="3">
    <source>
        <dbReference type="PROSITE-ProRule" id="PRU00339"/>
    </source>
</evidence>
<keyword evidence="4" id="KW-0732">Signal</keyword>
<evidence type="ECO:0000256" key="2">
    <source>
        <dbReference type="ARBA" id="ARBA00022803"/>
    </source>
</evidence>
<dbReference type="PANTHER" id="PTHR44858">
    <property type="entry name" value="TETRATRICOPEPTIDE REPEAT PROTEIN 6"/>
    <property type="match status" value="1"/>
</dbReference>
<name>A0A7X5KMY1_9FIRM</name>
<dbReference type="EMBL" id="JAAEEH010000039">
    <property type="protein sequence ID" value="NDL68431.1"/>
    <property type="molecule type" value="Genomic_DNA"/>
</dbReference>
<evidence type="ECO:0000256" key="4">
    <source>
        <dbReference type="SAM" id="SignalP"/>
    </source>
</evidence>
<feature type="repeat" description="TPR" evidence="3">
    <location>
        <begin position="133"/>
        <end position="166"/>
    </location>
</feature>
<protein>
    <submittedName>
        <fullName evidence="5">Tetratricopeptide repeat protein</fullName>
    </submittedName>
</protein>
<comment type="caution">
    <text evidence="5">The sequence shown here is derived from an EMBL/GenBank/DDBJ whole genome shotgun (WGS) entry which is preliminary data.</text>
</comment>
<feature type="chain" id="PRO_5039257198" evidence="4">
    <location>
        <begin position="20"/>
        <end position="387"/>
    </location>
</feature>
<dbReference type="PROSITE" id="PS51257">
    <property type="entry name" value="PROKAR_LIPOPROTEIN"/>
    <property type="match status" value="1"/>
</dbReference>
<proteinExistence type="predicted"/>
<dbReference type="SMART" id="SM00028">
    <property type="entry name" value="TPR"/>
    <property type="match status" value="9"/>
</dbReference>
<gene>
    <name evidence="5" type="ORF">GXN74_11840</name>
</gene>
<evidence type="ECO:0000313" key="6">
    <source>
        <dbReference type="Proteomes" id="UP000461585"/>
    </source>
</evidence>
<dbReference type="InterPro" id="IPR011990">
    <property type="entry name" value="TPR-like_helical_dom_sf"/>
</dbReference>
<feature type="signal peptide" evidence="4">
    <location>
        <begin position="1"/>
        <end position="19"/>
    </location>
</feature>
<dbReference type="PANTHER" id="PTHR44858:SF1">
    <property type="entry name" value="UDP-N-ACETYLGLUCOSAMINE--PEPTIDE N-ACETYLGLUCOSAMINYLTRANSFERASE SPINDLY-RELATED"/>
    <property type="match status" value="1"/>
</dbReference>
<reference evidence="5 6" key="1">
    <citation type="submission" date="2020-01" db="EMBL/GenBank/DDBJ databases">
        <title>Anaeroalcalibacter tamaniensis gen. nov., sp. nov., moderately halophilic strictly anaerobic fermenter bacterium from mud volcano of Taman peninsula.</title>
        <authorList>
            <person name="Frolova A."/>
            <person name="Merkel A.Y."/>
            <person name="Slobodkin A.I."/>
        </authorList>
    </citation>
    <scope>NUCLEOTIDE SEQUENCE [LARGE SCALE GENOMIC DNA]</scope>
    <source>
        <strain evidence="5 6">F-3ap</strain>
    </source>
</reference>
<dbReference type="Proteomes" id="UP000461585">
    <property type="component" value="Unassembled WGS sequence"/>
</dbReference>
<feature type="repeat" description="TPR" evidence="3">
    <location>
        <begin position="167"/>
        <end position="200"/>
    </location>
</feature>
<sequence>MKRRLLQCVALLAALWVLAGCSDGRRQRYAQGMELYREGNLQEAREVFEAGLAEEGDYGPYHLGRALVAFEEGDTDQALADLDTAIALDPDDGLAYSKRGYIHLGLGYRNAASEDLQNALERVRTIRDREERYQLYLNLGTLRREMRDPEAALKWYKEALALEKRDPGLYNALGMVHMDLGDGDAAMEMYGNAIDLDPGNAYAFGNRAVAFESRGQLELALSDAATGIRLDPGIPQLYLVKARVERELQDPAAAEQTLLRAVERWSGYGDAHLLLGEILFEQEDHLQAIVHFSHAKDAGNQEGHFWMGEAYRALGQPQDAIGAYRTYLDTEEGVANLEQGILGLGIAYKENGNGDLALETVEQLLARNPQHPQATELRSAWMESKEE</sequence>
<keyword evidence="2 3" id="KW-0802">TPR repeat</keyword>
<keyword evidence="6" id="KW-1185">Reference proteome</keyword>
<dbReference type="Pfam" id="PF13174">
    <property type="entry name" value="TPR_6"/>
    <property type="match status" value="1"/>
</dbReference>